<keyword evidence="6" id="KW-0732">Signal</keyword>
<dbReference type="InterPro" id="IPR008164">
    <property type="entry name" value="XGLTT_rpt"/>
</dbReference>
<keyword evidence="3" id="KW-0034">Amyloid</keyword>
<dbReference type="Pfam" id="PF03777">
    <property type="entry name" value="ChpA-C"/>
    <property type="match status" value="4"/>
</dbReference>
<proteinExistence type="predicted"/>
<dbReference type="PROSITE" id="PS51884">
    <property type="entry name" value="CHAPLIN"/>
    <property type="match status" value="6"/>
</dbReference>
<feature type="compositionally biased region" description="Polar residues" evidence="4">
    <location>
        <begin position="642"/>
        <end position="661"/>
    </location>
</feature>
<keyword evidence="5" id="KW-0472">Membrane</keyword>
<feature type="region of interest" description="Disordered" evidence="4">
    <location>
        <begin position="474"/>
        <end position="589"/>
    </location>
</feature>
<feature type="compositionally biased region" description="Gly residues" evidence="4">
    <location>
        <begin position="322"/>
        <end position="336"/>
    </location>
</feature>
<feature type="region of interest" description="Disordered" evidence="4">
    <location>
        <begin position="640"/>
        <end position="698"/>
    </location>
</feature>
<keyword evidence="9" id="KW-1185">Reference proteome</keyword>
<feature type="region of interest" description="Disordered" evidence="4">
    <location>
        <begin position="213"/>
        <end position="233"/>
    </location>
</feature>
<evidence type="ECO:0000259" key="7">
    <source>
        <dbReference type="PROSITE" id="PS51884"/>
    </source>
</evidence>
<evidence type="ECO:0000256" key="3">
    <source>
        <dbReference type="ARBA" id="ARBA00023087"/>
    </source>
</evidence>
<keyword evidence="5" id="KW-0812">Transmembrane</keyword>
<keyword evidence="5" id="KW-1133">Transmembrane helix</keyword>
<reference evidence="9" key="1">
    <citation type="journal article" date="2019" name="Int. J. Syst. Evol. Microbiol.">
        <title>The Global Catalogue of Microorganisms (GCM) 10K type strain sequencing project: providing services to taxonomists for standard genome sequencing and annotation.</title>
        <authorList>
            <consortium name="The Broad Institute Genomics Platform"/>
            <consortium name="The Broad Institute Genome Sequencing Center for Infectious Disease"/>
            <person name="Wu L."/>
            <person name="Ma J."/>
        </authorList>
    </citation>
    <scope>NUCLEOTIDE SEQUENCE [LARGE SCALE GENOMIC DNA]</scope>
    <source>
        <strain evidence="9">JCM 3369</strain>
    </source>
</reference>
<feature type="compositionally biased region" description="Basic residues" evidence="4">
    <location>
        <begin position="136"/>
        <end position="156"/>
    </location>
</feature>
<feature type="compositionally biased region" description="Gly residues" evidence="4">
    <location>
        <begin position="478"/>
        <end position="490"/>
    </location>
</feature>
<dbReference type="EMBL" id="JBHSXS010000003">
    <property type="protein sequence ID" value="MFC6879662.1"/>
    <property type="molecule type" value="Genomic_DNA"/>
</dbReference>
<dbReference type="Pfam" id="PF01744">
    <property type="entry name" value="GLTT"/>
    <property type="match status" value="1"/>
</dbReference>
<evidence type="ECO:0000313" key="9">
    <source>
        <dbReference type="Proteomes" id="UP001596380"/>
    </source>
</evidence>
<feature type="domain" description="Chaplin" evidence="7">
    <location>
        <begin position="39"/>
        <end position="79"/>
    </location>
</feature>
<feature type="region of interest" description="Disordered" evidence="4">
    <location>
        <begin position="313"/>
        <end position="343"/>
    </location>
</feature>
<feature type="compositionally biased region" description="Polar residues" evidence="4">
    <location>
        <begin position="496"/>
        <end position="511"/>
    </location>
</feature>
<feature type="chain" id="PRO_5045850436" evidence="6">
    <location>
        <begin position="34"/>
        <end position="930"/>
    </location>
</feature>
<evidence type="ECO:0000313" key="8">
    <source>
        <dbReference type="EMBL" id="MFC6879662.1"/>
    </source>
</evidence>
<feature type="signal peptide" evidence="6">
    <location>
        <begin position="1"/>
        <end position="33"/>
    </location>
</feature>
<comment type="caution">
    <text evidence="8">The sequence shown here is derived from an EMBL/GenBank/DDBJ whole genome shotgun (WGS) entry which is preliminary data.</text>
</comment>
<evidence type="ECO:0000256" key="4">
    <source>
        <dbReference type="SAM" id="MobiDB-lite"/>
    </source>
</evidence>
<keyword evidence="1" id="KW-0964">Secreted</keyword>
<dbReference type="RefSeq" id="WP_378063128.1">
    <property type="nucleotide sequence ID" value="NZ_JBHSXS010000003.1"/>
</dbReference>
<evidence type="ECO:0000256" key="2">
    <source>
        <dbReference type="ARBA" id="ARBA00022889"/>
    </source>
</evidence>
<feature type="domain" description="Chaplin" evidence="7">
    <location>
        <begin position="278"/>
        <end position="318"/>
    </location>
</feature>
<evidence type="ECO:0000256" key="6">
    <source>
        <dbReference type="SAM" id="SignalP"/>
    </source>
</evidence>
<keyword evidence="1" id="KW-0134">Cell wall</keyword>
<dbReference type="Proteomes" id="UP001596380">
    <property type="component" value="Unassembled WGS sequence"/>
</dbReference>
<feature type="transmembrane region" description="Helical" evidence="5">
    <location>
        <begin position="903"/>
        <end position="922"/>
    </location>
</feature>
<feature type="domain" description="Chaplin" evidence="7">
    <location>
        <begin position="91"/>
        <end position="131"/>
    </location>
</feature>
<feature type="compositionally biased region" description="Gly residues" evidence="4">
    <location>
        <begin position="516"/>
        <end position="539"/>
    </location>
</feature>
<organism evidence="8 9">
    <name type="scientific">Actinomadura yumaensis</name>
    <dbReference type="NCBI Taxonomy" id="111807"/>
    <lineage>
        <taxon>Bacteria</taxon>
        <taxon>Bacillati</taxon>
        <taxon>Actinomycetota</taxon>
        <taxon>Actinomycetes</taxon>
        <taxon>Streptosporangiales</taxon>
        <taxon>Thermomonosporaceae</taxon>
        <taxon>Actinomadura</taxon>
    </lineage>
</organism>
<sequence>MRTWAKGTSRAALLTASFVALGVSAIPSPVAFADTTSGESGVLGGNQANLPVSAPVNACGNALGLLGKAKAGCEGGATVDNNGGGQKTSGKHGVAAGNQLNAPISAPVNACGNAIAILGDAKAGCEGGAHVGPGGKHGHGGKHGKPAGKHGKHGGKGGKEGGTAGQLTDGTSGVLAGNQANAPISAPVNVCGNAAAVLGKAVAGCEGGASVKNGGHTGGWQSTSGTSSVGGGNQANAPISIPIDVCGNAVGNAAAHCEGGATVRNGGHGAGGQTTNGNHSVLGGNQGNAPISAPIEVCGNAAALLGEAGAKCEGGTHVRSSSGGGQHTSGTSGVGAGNQANAPAKAPVDVCGNVAAVLGLPKPQCDDGPKWGGVTSFTRTADRKGGAGGTGGVADVGGPNALGAANGLGLSELPGTLPMNPSAVYPGLPQLPVDAPAPRPLSPKGDSNERQTVPADALVAGKGLPGVPGVDGLRAGEGIPGADGLGGGDGLPVVTSLPNTGSLTSGNTLPNVNGLLGKGHGNGKGNANGNGKGNGAGKGKGKDGGQGKGKGSGKGDVARENGNGALRNGATGVLPGVPTDGLASQPLTDRLPGLGDLSGVSDGAGLPDASALLSMPPQIPGVSSAPALPLNPVVPVPASEMGSASHTRTVPNARTASTSPLSGAELPTTGIPGGDLTKNGIPGTQGITGTKGLPSPKSLTGTKGLAGLKDVQGLAGLKGVEGLRGLPVANGLPASNLRTGNPSTMNLPVQGLPTSGLPTNGLPVNGLPVKGLPVNGLTSGLPINGLPSSGLPISGLPVSGKREVGAASLVDGVPAAGSVAGVLPSAEGLVGGKGVSSLPLPVSTKVKAPEIGGVTDHASPLGKITGQADGAKPAKPAKPGEPVRMAPMAADEPMVNATKAGSFWVLAMASMFAVASGALAVTRRFRLGRR</sequence>
<dbReference type="InterPro" id="IPR005528">
    <property type="entry name" value="ChpA-H"/>
</dbReference>
<evidence type="ECO:0000256" key="1">
    <source>
        <dbReference type="ARBA" id="ARBA00022512"/>
    </source>
</evidence>
<feature type="domain" description="Chaplin" evidence="7">
    <location>
        <begin position="226"/>
        <end position="266"/>
    </location>
</feature>
<keyword evidence="2" id="KW-0130">Cell adhesion</keyword>
<protein>
    <submittedName>
        <fullName evidence="8">Chaplin family protein</fullName>
    </submittedName>
</protein>
<accession>A0ABW2CCY4</accession>
<evidence type="ECO:0000256" key="5">
    <source>
        <dbReference type="SAM" id="Phobius"/>
    </source>
</evidence>
<feature type="domain" description="Chaplin" evidence="7">
    <location>
        <begin position="171"/>
        <end position="211"/>
    </location>
</feature>
<name>A0ABW2CCY4_9ACTN</name>
<feature type="domain" description="Chaplin" evidence="7">
    <location>
        <begin position="331"/>
        <end position="371"/>
    </location>
</feature>
<feature type="region of interest" description="Disordered" evidence="4">
    <location>
        <begin position="130"/>
        <end position="170"/>
    </location>
</feature>
<feature type="region of interest" description="Disordered" evidence="4">
    <location>
        <begin position="428"/>
        <end position="450"/>
    </location>
</feature>
<gene>
    <name evidence="8" type="ORF">ACFQKB_07780</name>
</gene>